<reference evidence="3 4" key="1">
    <citation type="journal article" date="2013" name="Genome Biol. Evol.">
        <title>Genomes of Stigonematalean cyanobacteria (subsection V) and the evolution of oxygenic photosynthesis from prokaryotes to plastids.</title>
        <authorList>
            <person name="Dagan T."/>
            <person name="Roettger M."/>
            <person name="Stucken K."/>
            <person name="Landan G."/>
            <person name="Koch R."/>
            <person name="Major P."/>
            <person name="Gould S.B."/>
            <person name="Goremykin V.V."/>
            <person name="Rippka R."/>
            <person name="Tandeau de Marsac N."/>
            <person name="Gugger M."/>
            <person name="Lockhart P.J."/>
            <person name="Allen J.F."/>
            <person name="Brune I."/>
            <person name="Maus I."/>
            <person name="Puhler A."/>
            <person name="Martin W.F."/>
        </authorList>
    </citation>
    <scope>NUCLEOTIDE SEQUENCE [LARGE SCALE GENOMIC DNA]</scope>
    <source>
        <strain evidence="3 4">PCC 7110</strain>
    </source>
</reference>
<dbReference type="Pfam" id="PF13439">
    <property type="entry name" value="Glyco_transf_4"/>
    <property type="match status" value="1"/>
</dbReference>
<keyword evidence="3" id="KW-0808">Transferase</keyword>
<dbReference type="SUPFAM" id="SSF53756">
    <property type="entry name" value="UDP-Glycosyltransferase/glycogen phosphorylase"/>
    <property type="match status" value="1"/>
</dbReference>
<dbReference type="Gene3D" id="3.40.50.2000">
    <property type="entry name" value="Glycogen Phosphorylase B"/>
    <property type="match status" value="2"/>
</dbReference>
<comment type="caution">
    <text evidence="3">The sequence shown here is derived from an EMBL/GenBank/DDBJ whole genome shotgun (WGS) entry which is preliminary data.</text>
</comment>
<proteinExistence type="predicted"/>
<dbReference type="OrthoDB" id="9802525at2"/>
<organism evidence="3 4">
    <name type="scientific">Scytonema hofmannii PCC 7110</name>
    <dbReference type="NCBI Taxonomy" id="128403"/>
    <lineage>
        <taxon>Bacteria</taxon>
        <taxon>Bacillati</taxon>
        <taxon>Cyanobacteriota</taxon>
        <taxon>Cyanophyceae</taxon>
        <taxon>Nostocales</taxon>
        <taxon>Scytonemataceae</taxon>
        <taxon>Scytonema</taxon>
    </lineage>
</organism>
<sequence length="385" mass="43743">MHQTQNRFHCHLWLPDLFDSTGGIQRYSSFCVRAFQTVYPDFNYDIFIKHDIHLPPVSPYLRFHASGHLPLSLRTPAFAAQLLGFGLWQRPNLIFSTHLNFSVAAYQLKQLAKIPYCTIAHGIEAWDIKKSSIKTALHHADLILAVSSYTRDRLLKEQNLDPDKVALLPNTFDASRFKPSLKPAYLLEKYKLTSTQPIVLTVARLAKGEQYKGYDKVLQALPLIRKVIPDIHYILIGKGDDRPRIEQIITQLELQDCVTLAGFVPDEHLCDYYNLCDVYAMPSKGEGFGIVYLEALACGKPVLAGNQDGAIDALCHGKLGALVNPDDIGEITQALIKILRYVYPNPLIYQPEALRQKVIHTFGFERFQQNLANLMGEYFKLMTRR</sequence>
<dbReference type="AlphaFoldDB" id="A0A139WWQ4"/>
<dbReference type="RefSeq" id="WP_017744117.1">
    <property type="nucleotide sequence ID" value="NZ_KQ976354.1"/>
</dbReference>
<dbReference type="PANTHER" id="PTHR45947:SF3">
    <property type="entry name" value="SULFOQUINOVOSYL TRANSFERASE SQD2"/>
    <property type="match status" value="1"/>
</dbReference>
<dbReference type="PANTHER" id="PTHR45947">
    <property type="entry name" value="SULFOQUINOVOSYL TRANSFERASE SQD2"/>
    <property type="match status" value="1"/>
</dbReference>
<feature type="domain" description="Glycosyl transferase family 1" evidence="1">
    <location>
        <begin position="189"/>
        <end position="339"/>
    </location>
</feature>
<gene>
    <name evidence="3" type="ORF">WA1_45245</name>
</gene>
<evidence type="ECO:0000259" key="1">
    <source>
        <dbReference type="Pfam" id="PF00534"/>
    </source>
</evidence>
<dbReference type="InterPro" id="IPR001296">
    <property type="entry name" value="Glyco_trans_1"/>
</dbReference>
<evidence type="ECO:0000313" key="3">
    <source>
        <dbReference type="EMBL" id="KYC36869.1"/>
    </source>
</evidence>
<accession>A0A139WWQ4</accession>
<dbReference type="InterPro" id="IPR028098">
    <property type="entry name" value="Glyco_trans_4-like_N"/>
</dbReference>
<name>A0A139WWQ4_9CYAN</name>
<evidence type="ECO:0000259" key="2">
    <source>
        <dbReference type="Pfam" id="PF13439"/>
    </source>
</evidence>
<dbReference type="EMBL" id="ANNX02000047">
    <property type="protein sequence ID" value="KYC36869.1"/>
    <property type="molecule type" value="Genomic_DNA"/>
</dbReference>
<dbReference type="GO" id="GO:0016757">
    <property type="term" value="F:glycosyltransferase activity"/>
    <property type="evidence" value="ECO:0007669"/>
    <property type="project" value="InterPro"/>
</dbReference>
<evidence type="ECO:0000313" key="4">
    <source>
        <dbReference type="Proteomes" id="UP000076925"/>
    </source>
</evidence>
<dbReference type="Pfam" id="PF00534">
    <property type="entry name" value="Glycos_transf_1"/>
    <property type="match status" value="1"/>
</dbReference>
<protein>
    <submittedName>
        <fullName evidence="3">Glycosyltransferase</fullName>
    </submittedName>
</protein>
<dbReference type="InterPro" id="IPR050194">
    <property type="entry name" value="Glycosyltransferase_grp1"/>
</dbReference>
<feature type="domain" description="Glycosyltransferase subfamily 4-like N-terminal" evidence="2">
    <location>
        <begin position="70"/>
        <end position="176"/>
    </location>
</feature>
<dbReference type="STRING" id="128403.WA1_45245"/>
<keyword evidence="4" id="KW-1185">Reference proteome</keyword>
<dbReference type="Proteomes" id="UP000076925">
    <property type="component" value="Unassembled WGS sequence"/>
</dbReference>